<dbReference type="GO" id="GO:0034722">
    <property type="term" value="F:gamma-glutamyl-peptidase activity"/>
    <property type="evidence" value="ECO:0007669"/>
    <property type="project" value="UniProtKB-UniRule"/>
</dbReference>
<dbReference type="PROSITE" id="PS51257">
    <property type="entry name" value="PROKAR_LIPOPROTEIN"/>
    <property type="match status" value="1"/>
</dbReference>
<evidence type="ECO:0000256" key="1">
    <source>
        <dbReference type="ARBA" id="ARBA00004239"/>
    </source>
</evidence>
<dbReference type="Pfam" id="PF11721">
    <property type="entry name" value="Malectin"/>
    <property type="match status" value="1"/>
</dbReference>
<feature type="signal peptide" evidence="10">
    <location>
        <begin position="1"/>
        <end position="22"/>
    </location>
</feature>
<dbReference type="Proteomes" id="UP001445335">
    <property type="component" value="Unassembled WGS sequence"/>
</dbReference>
<dbReference type="PANTHER" id="PTHR11315:SF0">
    <property type="entry name" value="FOLATE GAMMA-GLUTAMYL HYDROLASE"/>
    <property type="match status" value="1"/>
</dbReference>
<evidence type="ECO:0000259" key="11">
    <source>
        <dbReference type="Pfam" id="PF11721"/>
    </source>
</evidence>
<comment type="subcellular location">
    <subcellularLocation>
        <location evidence="1">Secreted</location>
        <location evidence="1">Extracellular space</location>
    </subcellularLocation>
</comment>
<dbReference type="GO" id="GO:0046900">
    <property type="term" value="P:tetrahydrofolylpolyglutamate metabolic process"/>
    <property type="evidence" value="ECO:0007669"/>
    <property type="project" value="TreeGrafter"/>
</dbReference>
<name>A0AAW1RAR6_9CHLO</name>
<dbReference type="InterPro" id="IPR011697">
    <property type="entry name" value="Peptidase_C26"/>
</dbReference>
<evidence type="ECO:0000256" key="4">
    <source>
        <dbReference type="ARBA" id="ARBA00022525"/>
    </source>
</evidence>
<feature type="chain" id="PRO_5043912324" description="folate gamma-glutamyl hydrolase" evidence="10">
    <location>
        <begin position="23"/>
        <end position="498"/>
    </location>
</feature>
<dbReference type="PANTHER" id="PTHR11315">
    <property type="entry name" value="PROTEASE FAMILY C26 GAMMA-GLUTAMYL HYDROLASE"/>
    <property type="match status" value="1"/>
</dbReference>
<evidence type="ECO:0000313" key="13">
    <source>
        <dbReference type="Proteomes" id="UP001445335"/>
    </source>
</evidence>
<keyword evidence="6 9" id="KW-0378">Hydrolase</keyword>
<keyword evidence="4" id="KW-0964">Secreted</keyword>
<dbReference type="AlphaFoldDB" id="A0AAW1RAR6"/>
<dbReference type="EMBL" id="JALJOU010000049">
    <property type="protein sequence ID" value="KAK9830881.1"/>
    <property type="molecule type" value="Genomic_DNA"/>
</dbReference>
<evidence type="ECO:0000256" key="2">
    <source>
        <dbReference type="ARBA" id="ARBA00011083"/>
    </source>
</evidence>
<feature type="active site" description="Proton donor" evidence="8">
    <location>
        <position position="258"/>
    </location>
</feature>
<feature type="active site" evidence="9">
    <location>
        <position position="258"/>
    </location>
</feature>
<evidence type="ECO:0000256" key="3">
    <source>
        <dbReference type="ARBA" id="ARBA00012886"/>
    </source>
</evidence>
<dbReference type="PROSITE" id="PS51273">
    <property type="entry name" value="GATASE_TYPE_1"/>
    <property type="match status" value="1"/>
</dbReference>
<proteinExistence type="inferred from homology"/>
<keyword evidence="13" id="KW-1185">Reference proteome</keyword>
<gene>
    <name evidence="12" type="ORF">WJX81_001350</name>
</gene>
<dbReference type="InterPro" id="IPR015527">
    <property type="entry name" value="Pept_C26_g-glut_hydrolase"/>
</dbReference>
<sequence length="498" mass="52631">MNSWRTCLLLAALAACSTLSAATRLRLNELAAASAVIAGTQSTENDRPLIGILSQPGSPAPKGSSYIAASYVKFVESAGARVVPIKYDAPREEIEARVGKVNGLLLPGGSAPITPGHLFYDTVSFLVNLTIAANDAGEYFPLHGTCLGLEALAIVIASGSRVLEHYNSDDFPSALLLTPDAKGSRFFDGMPPGVVASLQASPIAMENHQQGLSAAAVDKHPKLKDFFKVTSLATDRDGGVYVSSMEARDYPITATQWHPEKNAFEFAAHLHIPHSPAAVEVTHAVAMFFVGEARKNGRAPANQAELDDLMIYNWPPTFTGRHRAVPSTPQGLRSSSPLGTAVDNWAVRFTCAPPPNFVDPQGHVWTAQAPSIIVTGGFAASPPGTVIANASGLEAVFLSECSGTLVLSLPAPVDAHYTVTLYAAETHWAYAGQRVFDVLFNGNVVLRHIDLIALVGANAAWQTTIVGVPVIGGRLNITFNDKVDHAKLGGVVMQLSSA</sequence>
<feature type="active site" description="Nucleophile" evidence="8 9">
    <location>
        <position position="146"/>
    </location>
</feature>
<comment type="caution">
    <text evidence="12">The sequence shown here is derived from an EMBL/GenBank/DDBJ whole genome shotgun (WGS) entry which is preliminary data.</text>
</comment>
<reference evidence="12 13" key="1">
    <citation type="journal article" date="2024" name="Nat. Commun.">
        <title>Phylogenomics reveals the evolutionary origins of lichenization in chlorophyte algae.</title>
        <authorList>
            <person name="Puginier C."/>
            <person name="Libourel C."/>
            <person name="Otte J."/>
            <person name="Skaloud P."/>
            <person name="Haon M."/>
            <person name="Grisel S."/>
            <person name="Petersen M."/>
            <person name="Berrin J.G."/>
            <person name="Delaux P.M."/>
            <person name="Dal Grande F."/>
            <person name="Keller J."/>
        </authorList>
    </citation>
    <scope>NUCLEOTIDE SEQUENCE [LARGE SCALE GENOMIC DNA]</scope>
    <source>
        <strain evidence="12 13">SAG 245.80</strain>
    </source>
</reference>
<dbReference type="GO" id="GO:0005576">
    <property type="term" value="C:extracellular region"/>
    <property type="evidence" value="ECO:0007669"/>
    <property type="project" value="UniProtKB-SubCell"/>
</dbReference>
<feature type="domain" description="Malectin" evidence="11">
    <location>
        <begin position="408"/>
        <end position="482"/>
    </location>
</feature>
<dbReference type="EC" id="3.4.19.9" evidence="3 9"/>
<evidence type="ECO:0000256" key="9">
    <source>
        <dbReference type="PROSITE-ProRule" id="PRU00607"/>
    </source>
</evidence>
<evidence type="ECO:0000256" key="7">
    <source>
        <dbReference type="ARBA" id="ARBA00051589"/>
    </source>
</evidence>
<dbReference type="Gene3D" id="2.60.120.430">
    <property type="entry name" value="Galactose-binding lectin"/>
    <property type="match status" value="1"/>
</dbReference>
<evidence type="ECO:0000256" key="8">
    <source>
        <dbReference type="PIRSR" id="PIRSR615527-1"/>
    </source>
</evidence>
<dbReference type="GO" id="GO:0005773">
    <property type="term" value="C:vacuole"/>
    <property type="evidence" value="ECO:0007669"/>
    <property type="project" value="TreeGrafter"/>
</dbReference>
<dbReference type="Pfam" id="PF07722">
    <property type="entry name" value="Peptidase_C26"/>
    <property type="match status" value="1"/>
</dbReference>
<evidence type="ECO:0000256" key="10">
    <source>
        <dbReference type="SAM" id="SignalP"/>
    </source>
</evidence>
<dbReference type="SUPFAM" id="SSF52317">
    <property type="entry name" value="Class I glutamine amidotransferase-like"/>
    <property type="match status" value="1"/>
</dbReference>
<dbReference type="InterPro" id="IPR021720">
    <property type="entry name" value="Malectin_dom"/>
</dbReference>
<evidence type="ECO:0000256" key="6">
    <source>
        <dbReference type="ARBA" id="ARBA00022801"/>
    </source>
</evidence>
<dbReference type="PROSITE" id="PS51275">
    <property type="entry name" value="PEPTIDASE_C26_GGH"/>
    <property type="match status" value="1"/>
</dbReference>
<accession>A0AAW1RAR6</accession>
<keyword evidence="5 10" id="KW-0732">Signal</keyword>
<comment type="catalytic activity">
    <reaction evidence="7 9">
        <text>(6S)-5,6,7,8-tetrahydrofolyl-(gamma-L-Glu)(n) + (n-1) H2O = (6S)-5,6,7,8-tetrahydrofolate + (n-1) L-glutamate</text>
        <dbReference type="Rhea" id="RHEA:56784"/>
        <dbReference type="Rhea" id="RHEA-COMP:14738"/>
        <dbReference type="ChEBI" id="CHEBI:15377"/>
        <dbReference type="ChEBI" id="CHEBI:29985"/>
        <dbReference type="ChEBI" id="CHEBI:57453"/>
        <dbReference type="ChEBI" id="CHEBI:141005"/>
        <dbReference type="EC" id="3.4.19.9"/>
    </reaction>
</comment>
<organism evidence="12 13">
    <name type="scientific">Elliptochloris bilobata</name>
    <dbReference type="NCBI Taxonomy" id="381761"/>
    <lineage>
        <taxon>Eukaryota</taxon>
        <taxon>Viridiplantae</taxon>
        <taxon>Chlorophyta</taxon>
        <taxon>core chlorophytes</taxon>
        <taxon>Trebouxiophyceae</taxon>
        <taxon>Trebouxiophyceae incertae sedis</taxon>
        <taxon>Elliptochloris clade</taxon>
        <taxon>Elliptochloris</taxon>
    </lineage>
</organism>
<evidence type="ECO:0000313" key="12">
    <source>
        <dbReference type="EMBL" id="KAK9830881.1"/>
    </source>
</evidence>
<protein>
    <recommendedName>
        <fullName evidence="3 9">folate gamma-glutamyl hydrolase</fullName>
        <ecNumber evidence="3 9">3.4.19.9</ecNumber>
    </recommendedName>
</protein>
<dbReference type="Gene3D" id="3.40.50.880">
    <property type="match status" value="1"/>
</dbReference>
<evidence type="ECO:0000256" key="5">
    <source>
        <dbReference type="ARBA" id="ARBA00022729"/>
    </source>
</evidence>
<dbReference type="FunFam" id="3.40.50.880:FF:000024">
    <property type="entry name" value="Folate gamma-glutamyl hydrolase"/>
    <property type="match status" value="1"/>
</dbReference>
<comment type="similarity">
    <text evidence="2">Belongs to the peptidase C26 family.</text>
</comment>
<dbReference type="InterPro" id="IPR029062">
    <property type="entry name" value="Class_I_gatase-like"/>
</dbReference>